<name>A0A0A9HJQ5_ARUDO</name>
<dbReference type="AlphaFoldDB" id="A0A0A9HJQ5"/>
<evidence type="ECO:0000313" key="1">
    <source>
        <dbReference type="EMBL" id="JAE37420.1"/>
    </source>
</evidence>
<organism evidence="1">
    <name type="scientific">Arundo donax</name>
    <name type="common">Giant reed</name>
    <name type="synonym">Donax arundinaceus</name>
    <dbReference type="NCBI Taxonomy" id="35708"/>
    <lineage>
        <taxon>Eukaryota</taxon>
        <taxon>Viridiplantae</taxon>
        <taxon>Streptophyta</taxon>
        <taxon>Embryophyta</taxon>
        <taxon>Tracheophyta</taxon>
        <taxon>Spermatophyta</taxon>
        <taxon>Magnoliopsida</taxon>
        <taxon>Liliopsida</taxon>
        <taxon>Poales</taxon>
        <taxon>Poaceae</taxon>
        <taxon>PACMAD clade</taxon>
        <taxon>Arundinoideae</taxon>
        <taxon>Arundineae</taxon>
        <taxon>Arundo</taxon>
    </lineage>
</organism>
<reference evidence="1" key="2">
    <citation type="journal article" date="2015" name="Data Brief">
        <title>Shoot transcriptome of the giant reed, Arundo donax.</title>
        <authorList>
            <person name="Barrero R.A."/>
            <person name="Guerrero F.D."/>
            <person name="Moolhuijzen P."/>
            <person name="Goolsby J.A."/>
            <person name="Tidwell J."/>
            <person name="Bellgard S.E."/>
            <person name="Bellgard M.I."/>
        </authorList>
    </citation>
    <scope>NUCLEOTIDE SEQUENCE</scope>
    <source>
        <tissue evidence="1">Shoot tissue taken approximately 20 cm above the soil surface</tissue>
    </source>
</reference>
<sequence length="46" mass="5131">MFETPMVGLLGLACSNYGPSFVMTPPFLGLVWNKTYISLPSICFRM</sequence>
<proteinExistence type="predicted"/>
<reference evidence="1" key="1">
    <citation type="submission" date="2014-09" db="EMBL/GenBank/DDBJ databases">
        <authorList>
            <person name="Magalhaes I.L.F."/>
            <person name="Oliveira U."/>
            <person name="Santos F.R."/>
            <person name="Vidigal T.H.D.A."/>
            <person name="Brescovit A.D."/>
            <person name="Santos A.J."/>
        </authorList>
    </citation>
    <scope>NUCLEOTIDE SEQUENCE</scope>
    <source>
        <tissue evidence="1">Shoot tissue taken approximately 20 cm above the soil surface</tissue>
    </source>
</reference>
<dbReference type="EMBL" id="GBRH01160476">
    <property type="protein sequence ID" value="JAE37420.1"/>
    <property type="molecule type" value="Transcribed_RNA"/>
</dbReference>
<protein>
    <submittedName>
        <fullName evidence="1">Uncharacterized protein</fullName>
    </submittedName>
</protein>
<accession>A0A0A9HJQ5</accession>